<feature type="transmembrane region" description="Helical" evidence="7">
    <location>
        <begin position="258"/>
        <end position="276"/>
    </location>
</feature>
<keyword evidence="11" id="KW-1185">Reference proteome</keyword>
<feature type="transmembrane region" description="Helical" evidence="7">
    <location>
        <begin position="167"/>
        <end position="187"/>
    </location>
</feature>
<dbReference type="PROSITE" id="PS50929">
    <property type="entry name" value="ABC_TM1F"/>
    <property type="match status" value="1"/>
</dbReference>
<dbReference type="SMART" id="SM00382">
    <property type="entry name" value="AAA"/>
    <property type="match status" value="1"/>
</dbReference>
<dbReference type="GO" id="GO:1904680">
    <property type="term" value="F:peptide transmembrane transporter activity"/>
    <property type="evidence" value="ECO:0007669"/>
    <property type="project" value="InterPro"/>
</dbReference>
<dbReference type="Pfam" id="PF00005">
    <property type="entry name" value="ABC_tran"/>
    <property type="match status" value="1"/>
</dbReference>
<sequence length="573" mass="64041">MKLFDVFVKESANKVFIGLVTGVITGITFSLLIPLVLIALDAPDAELQEVVPETINWLRLEVTNPVLAVVFFATCTFIIVLKTFSQSLMASVALNAASNLRLSIYRRINSAPIAQIESVGQSKLVSIVTGDIPRIIAGVSAIPDLIISLMSVLGVLAFMAFISFETFLFILATIFFGLVTYQVPLIIGQRHYARARPIYDKLHESIRGIIFGAKELKLNEEKRETFYKEDLESLELQIRKKEKSGFILMQGANNYGDLISFLAVGVVTFIISNYITLSHAQLVGVVMALIYMISPIHSILQCLPLISVGNVSMGRLNWLLSNLQEETLQSTQEKAPEWQKIHLKNVCYDYNLGAKGKDKFQLGPVNLTLSKGEVTFIVGGNGSGKSTLSKMITQHYLPSAGAIYFDNVPVDDANRASYRHTITSIYSDYYLFNRILGYKDSEVDTIVSDYLLELGLAEKVTVQNGHFSTISLSDGQKRRLALLVALLEDRELYVFDEWAADQDPSFKDTFYKHYLPQLRDQGKAVVVITHDDRYFDLADKVVWMESGNVSRISMSDVIKTDKYRSEDEKLGTA</sequence>
<keyword evidence="6 7" id="KW-0472">Membrane</keyword>
<dbReference type="PANTHER" id="PTHR43394">
    <property type="entry name" value="ATP-DEPENDENT PERMEASE MDL1, MITOCHONDRIAL"/>
    <property type="match status" value="1"/>
</dbReference>
<dbReference type="SUPFAM" id="SSF90123">
    <property type="entry name" value="ABC transporter transmembrane region"/>
    <property type="match status" value="1"/>
</dbReference>
<evidence type="ECO:0000256" key="1">
    <source>
        <dbReference type="ARBA" id="ARBA00004651"/>
    </source>
</evidence>
<dbReference type="PANTHER" id="PTHR43394:SF1">
    <property type="entry name" value="ATP-BINDING CASSETTE SUB-FAMILY B MEMBER 10, MITOCHONDRIAL"/>
    <property type="match status" value="1"/>
</dbReference>
<dbReference type="InterPro" id="IPR036640">
    <property type="entry name" value="ABC1_TM_sf"/>
</dbReference>
<feature type="domain" description="ABC transporter" evidence="8">
    <location>
        <begin position="341"/>
        <end position="571"/>
    </location>
</feature>
<evidence type="ECO:0000259" key="8">
    <source>
        <dbReference type="PROSITE" id="PS50893"/>
    </source>
</evidence>
<dbReference type="GO" id="GO:0005886">
    <property type="term" value="C:plasma membrane"/>
    <property type="evidence" value="ECO:0007669"/>
    <property type="project" value="UniProtKB-SubCell"/>
</dbReference>
<evidence type="ECO:0000256" key="2">
    <source>
        <dbReference type="ARBA" id="ARBA00022692"/>
    </source>
</evidence>
<comment type="subcellular location">
    <subcellularLocation>
        <location evidence="1">Cell membrane</location>
        <topology evidence="1">Multi-pass membrane protein</topology>
    </subcellularLocation>
</comment>
<evidence type="ECO:0000256" key="3">
    <source>
        <dbReference type="ARBA" id="ARBA00022741"/>
    </source>
</evidence>
<keyword evidence="5 7" id="KW-1133">Transmembrane helix</keyword>
<dbReference type="InterPro" id="IPR005898">
    <property type="entry name" value="Cyc_pep_transpt_SyrD/YojI"/>
</dbReference>
<dbReference type="NCBIfam" id="TIGR01194">
    <property type="entry name" value="cyc_pep_trnsptr"/>
    <property type="match status" value="1"/>
</dbReference>
<evidence type="ECO:0000259" key="9">
    <source>
        <dbReference type="PROSITE" id="PS50929"/>
    </source>
</evidence>
<dbReference type="EMBL" id="FNXF01000014">
    <property type="protein sequence ID" value="SEI05620.1"/>
    <property type="molecule type" value="Genomic_DNA"/>
</dbReference>
<accession>A0A1H6MU94</accession>
<dbReference type="RefSeq" id="WP_092795423.1">
    <property type="nucleotide sequence ID" value="NZ_FNXF01000014.1"/>
</dbReference>
<gene>
    <name evidence="10" type="ORF">SAMN05660691_03154</name>
</gene>
<dbReference type="Gene3D" id="1.20.1560.10">
    <property type="entry name" value="ABC transporter type 1, transmembrane domain"/>
    <property type="match status" value="1"/>
</dbReference>
<dbReference type="GO" id="GO:0015421">
    <property type="term" value="F:ABC-type oligopeptide transporter activity"/>
    <property type="evidence" value="ECO:0007669"/>
    <property type="project" value="TreeGrafter"/>
</dbReference>
<dbReference type="InterPro" id="IPR011527">
    <property type="entry name" value="ABC1_TM_dom"/>
</dbReference>
<feature type="transmembrane region" description="Helical" evidence="7">
    <location>
        <begin position="141"/>
        <end position="161"/>
    </location>
</feature>
<evidence type="ECO:0000256" key="6">
    <source>
        <dbReference type="ARBA" id="ARBA00023136"/>
    </source>
</evidence>
<dbReference type="InterPro" id="IPR003439">
    <property type="entry name" value="ABC_transporter-like_ATP-bd"/>
</dbReference>
<keyword evidence="3" id="KW-0547">Nucleotide-binding</keyword>
<keyword evidence="2 7" id="KW-0812">Transmembrane</keyword>
<feature type="transmembrane region" description="Helical" evidence="7">
    <location>
        <begin position="15"/>
        <end position="42"/>
    </location>
</feature>
<dbReference type="SUPFAM" id="SSF52540">
    <property type="entry name" value="P-loop containing nucleoside triphosphate hydrolases"/>
    <property type="match status" value="1"/>
</dbReference>
<evidence type="ECO:0000256" key="4">
    <source>
        <dbReference type="ARBA" id="ARBA00022840"/>
    </source>
</evidence>
<dbReference type="PROSITE" id="PS50893">
    <property type="entry name" value="ABC_TRANSPORTER_2"/>
    <property type="match status" value="1"/>
</dbReference>
<dbReference type="GO" id="GO:0005524">
    <property type="term" value="F:ATP binding"/>
    <property type="evidence" value="ECO:0007669"/>
    <property type="project" value="UniProtKB-KW"/>
</dbReference>
<dbReference type="OrthoDB" id="9760776at2"/>
<dbReference type="InterPro" id="IPR027417">
    <property type="entry name" value="P-loop_NTPase"/>
</dbReference>
<keyword evidence="4 10" id="KW-0067">ATP-binding</keyword>
<evidence type="ECO:0000256" key="5">
    <source>
        <dbReference type="ARBA" id="ARBA00022989"/>
    </source>
</evidence>
<proteinExistence type="predicted"/>
<feature type="domain" description="ABC transmembrane type-1" evidence="9">
    <location>
        <begin position="15"/>
        <end position="306"/>
    </location>
</feature>
<dbReference type="Gene3D" id="3.40.50.300">
    <property type="entry name" value="P-loop containing nucleotide triphosphate hydrolases"/>
    <property type="match status" value="1"/>
</dbReference>
<dbReference type="InterPro" id="IPR003593">
    <property type="entry name" value="AAA+_ATPase"/>
</dbReference>
<reference evidence="11" key="1">
    <citation type="submission" date="2016-10" db="EMBL/GenBank/DDBJ databases">
        <authorList>
            <person name="Varghese N."/>
            <person name="Submissions S."/>
        </authorList>
    </citation>
    <scope>NUCLEOTIDE SEQUENCE [LARGE SCALE GENOMIC DNA]</scope>
    <source>
        <strain evidence="11">DSM 17616</strain>
    </source>
</reference>
<evidence type="ECO:0000313" key="10">
    <source>
        <dbReference type="EMBL" id="SEI05620.1"/>
    </source>
</evidence>
<name>A0A1H6MU94_9GAMM</name>
<feature type="transmembrane region" description="Helical" evidence="7">
    <location>
        <begin position="62"/>
        <end position="81"/>
    </location>
</feature>
<dbReference type="GO" id="GO:0016887">
    <property type="term" value="F:ATP hydrolysis activity"/>
    <property type="evidence" value="ECO:0007669"/>
    <property type="project" value="InterPro"/>
</dbReference>
<dbReference type="InterPro" id="IPR039421">
    <property type="entry name" value="Type_1_exporter"/>
</dbReference>
<feature type="transmembrane region" description="Helical" evidence="7">
    <location>
        <begin position="282"/>
        <end position="306"/>
    </location>
</feature>
<dbReference type="AlphaFoldDB" id="A0A1H6MU94"/>
<dbReference type="Proteomes" id="UP000199371">
    <property type="component" value="Unassembled WGS sequence"/>
</dbReference>
<dbReference type="STRING" id="173990.SAMN05660691_03154"/>
<evidence type="ECO:0000313" key="11">
    <source>
        <dbReference type="Proteomes" id="UP000199371"/>
    </source>
</evidence>
<evidence type="ECO:0000256" key="7">
    <source>
        <dbReference type="SAM" id="Phobius"/>
    </source>
</evidence>
<organism evidence="10 11">
    <name type="scientific">Rheinheimera pacifica</name>
    <dbReference type="NCBI Taxonomy" id="173990"/>
    <lineage>
        <taxon>Bacteria</taxon>
        <taxon>Pseudomonadati</taxon>
        <taxon>Pseudomonadota</taxon>
        <taxon>Gammaproteobacteria</taxon>
        <taxon>Chromatiales</taxon>
        <taxon>Chromatiaceae</taxon>
        <taxon>Rheinheimera</taxon>
    </lineage>
</organism>
<protein>
    <submittedName>
        <fullName evidence="10">Putative ATP-binding cassette transporter</fullName>
    </submittedName>
</protein>